<keyword evidence="1" id="KW-0677">Repeat</keyword>
<dbReference type="PANTHER" id="PTHR44227">
    <property type="match status" value="1"/>
</dbReference>
<feature type="transmembrane region" description="Helical" evidence="3">
    <location>
        <begin position="120"/>
        <end position="138"/>
    </location>
</feature>
<dbReference type="InterPro" id="IPR052346">
    <property type="entry name" value="O-mannosyl-transferase_TMTC"/>
</dbReference>
<keyword evidence="3" id="KW-0472">Membrane</keyword>
<feature type="transmembrane region" description="Helical" evidence="3">
    <location>
        <begin position="144"/>
        <end position="166"/>
    </location>
</feature>
<evidence type="ECO:0000256" key="3">
    <source>
        <dbReference type="SAM" id="Phobius"/>
    </source>
</evidence>
<feature type="transmembrane region" description="Helical" evidence="3">
    <location>
        <begin position="390"/>
        <end position="411"/>
    </location>
</feature>
<proteinExistence type="predicted"/>
<evidence type="ECO:0000256" key="1">
    <source>
        <dbReference type="ARBA" id="ARBA00022737"/>
    </source>
</evidence>
<feature type="transmembrane region" description="Helical" evidence="3">
    <location>
        <begin position="263"/>
        <end position="284"/>
    </location>
</feature>
<feature type="transmembrane region" description="Helical" evidence="3">
    <location>
        <begin position="328"/>
        <end position="346"/>
    </location>
</feature>
<feature type="transmembrane region" description="Helical" evidence="3">
    <location>
        <begin position="87"/>
        <end position="108"/>
    </location>
</feature>
<feature type="transmembrane region" description="Helical" evidence="3">
    <location>
        <begin position="10"/>
        <end position="27"/>
    </location>
</feature>
<name>A0ABD7F5T1_9GAMM</name>
<keyword evidence="2" id="KW-0802">TPR repeat</keyword>
<feature type="transmembrane region" description="Helical" evidence="3">
    <location>
        <begin position="358"/>
        <end position="378"/>
    </location>
</feature>
<keyword evidence="3" id="KW-1133">Transmembrane helix</keyword>
<evidence type="ECO:0000256" key="2">
    <source>
        <dbReference type="ARBA" id="ARBA00022803"/>
    </source>
</evidence>
<evidence type="ECO:0008006" key="6">
    <source>
        <dbReference type="Google" id="ProtNLM"/>
    </source>
</evidence>
<keyword evidence="3" id="KW-0812">Transmembrane</keyword>
<sequence>MMINLIKNKWLVLISLILLVFIIYYPSLKNDYVWDDVIIFVDRSFWHSDHNFWYMISQPVLDGTSYFRPLVFATFVAEFKLWGLKPFISHFINICILSFNVTLIYLIVLRISQLLKTNNTNLYALIVSLLYITSPILVESTVWAVGRFDLMVTSFILLGLLVFLNFQKNLIRDLILSIIFIFGLFCKELAIIFPVILFVFSLYFVNKNNFLDGTLKVIKENYLLFIFLTLSFFIYMCIRISAMHQIYHAVHQNLSEPLLKIPYIQILLPLNTLSEYIKTFFVPFYPNAIHQIDYAFLADWRGKVSSFFAIIFLVIVSYGFFKKNSFSAYMAVCTLLCLFPVLRIIPLGVPETIIHERFMTTALFFALLAVVFLPWEIIFSKLHILRLKKFLLSGLIAFYIIMGLAGIYVTIPMWQNNLILWQWAYKNNKNSEIALQSYLTYLFEYKRYSEFVKIIDERRRDITMNSEVLYYAYLLEHRDPETKKYIDGMINSLNPLHLMVKNRSQYRTQDSRLTEIGSIYHLNAYYYVLIGKDLNSALKNINIALWYDPENKQYLVLKSMILLGLGDKVQSNSAWNEAISDIHISKKNQFTAQKTILFSQMCAEHLVMDDKLCINKAIVKQGVQ</sequence>
<evidence type="ECO:0000313" key="4">
    <source>
        <dbReference type="EMBL" id="QXZ23601.1"/>
    </source>
</evidence>
<keyword evidence="5" id="KW-1185">Reference proteome</keyword>
<feature type="transmembrane region" description="Helical" evidence="3">
    <location>
        <begin position="178"/>
        <end position="202"/>
    </location>
</feature>
<feature type="transmembrane region" description="Helical" evidence="3">
    <location>
        <begin position="304"/>
        <end position="321"/>
    </location>
</feature>
<feature type="transmembrane region" description="Helical" evidence="3">
    <location>
        <begin position="222"/>
        <end position="242"/>
    </location>
</feature>
<dbReference type="EMBL" id="CP079898">
    <property type="protein sequence ID" value="QXZ23601.1"/>
    <property type="molecule type" value="Genomic_DNA"/>
</dbReference>
<dbReference type="Proteomes" id="UP000827069">
    <property type="component" value="Chromosome"/>
</dbReference>
<protein>
    <recommendedName>
        <fullName evidence="6">Glycosyltransferase RgtA/B/C/D-like domain-containing protein</fullName>
    </recommendedName>
</protein>
<organism evidence="4 5">
    <name type="scientific">Acinetobacter septicus</name>
    <dbReference type="NCBI Taxonomy" id="465797"/>
    <lineage>
        <taxon>Bacteria</taxon>
        <taxon>Pseudomonadati</taxon>
        <taxon>Pseudomonadota</taxon>
        <taxon>Gammaproteobacteria</taxon>
        <taxon>Moraxellales</taxon>
        <taxon>Moraxellaceae</taxon>
        <taxon>Acinetobacter</taxon>
    </lineage>
</organism>
<dbReference type="AlphaFoldDB" id="A0ABD7F5T1"/>
<dbReference type="RefSeq" id="WP_151835040.1">
    <property type="nucleotide sequence ID" value="NZ_CP079898.1"/>
</dbReference>
<dbReference type="PANTHER" id="PTHR44227:SF3">
    <property type="entry name" value="PROTEIN O-MANNOSYL-TRANSFERASE TMTC4"/>
    <property type="match status" value="1"/>
</dbReference>
<reference evidence="4 5" key="1">
    <citation type="submission" date="2021-07" db="EMBL/GenBank/DDBJ databases">
        <title>FDA dAtabase for Regulatory Grade micrObial Sequences (FDA-ARGOS): Supporting development and validation of Infectious Disease Dx tests.</title>
        <authorList>
            <person name="Sproer C."/>
            <person name="Gronow S."/>
            <person name="Severitt S."/>
            <person name="Schroder I."/>
            <person name="Tallon L."/>
            <person name="Sadzewicz L."/>
            <person name="Zhao X."/>
            <person name="Boylan J."/>
            <person name="Ott S."/>
            <person name="Bowen H."/>
            <person name="Vavikolanu K."/>
            <person name="Mehta A."/>
            <person name="Aluvathingal J."/>
            <person name="Nadendla S."/>
            <person name="Lowell S."/>
            <person name="Myers T."/>
            <person name="Yan Y."/>
        </authorList>
    </citation>
    <scope>NUCLEOTIDE SEQUENCE [LARGE SCALE GENOMIC DNA]</scope>
    <source>
        <strain evidence="4 5">FDAARGOS_1401</strain>
    </source>
</reference>
<evidence type="ECO:0000313" key="5">
    <source>
        <dbReference type="Proteomes" id="UP000827069"/>
    </source>
</evidence>
<gene>
    <name evidence="4" type="ORF">I6L31_02025</name>
</gene>
<accession>A0ABD7F5T1</accession>